<comment type="similarity">
    <text evidence="1">Belongs to the asparaginase 1 family.</text>
</comment>
<dbReference type="PIRSF" id="PIRSF001220">
    <property type="entry name" value="L-ASNase_gatD"/>
    <property type="match status" value="1"/>
</dbReference>
<accession>A0A4R2JX44</accession>
<evidence type="ECO:0000256" key="3">
    <source>
        <dbReference type="PIRSR" id="PIRSR001220-1"/>
    </source>
</evidence>
<dbReference type="PANTHER" id="PTHR11707">
    <property type="entry name" value="L-ASPARAGINASE"/>
    <property type="match status" value="1"/>
</dbReference>
<comment type="caution">
    <text evidence="7">The sequence shown here is derived from an EMBL/GenBank/DDBJ whole genome shotgun (WGS) entry which is preliminary data.</text>
</comment>
<evidence type="ECO:0000313" key="7">
    <source>
        <dbReference type="EMBL" id="TCO65111.1"/>
    </source>
</evidence>
<evidence type="ECO:0000256" key="2">
    <source>
        <dbReference type="ARBA" id="ARBA00022801"/>
    </source>
</evidence>
<dbReference type="Pfam" id="PF17763">
    <property type="entry name" value="Asparaginase_C"/>
    <property type="match status" value="1"/>
</dbReference>
<dbReference type="InterPro" id="IPR004550">
    <property type="entry name" value="AsnASE_II"/>
</dbReference>
<keyword evidence="2" id="KW-0378">Hydrolase</keyword>
<dbReference type="SMART" id="SM00870">
    <property type="entry name" value="Asparaginase"/>
    <property type="match status" value="1"/>
</dbReference>
<dbReference type="AlphaFoldDB" id="A0A4R2JX44"/>
<evidence type="ECO:0000259" key="6">
    <source>
        <dbReference type="Pfam" id="PF17763"/>
    </source>
</evidence>
<dbReference type="PRINTS" id="PR00139">
    <property type="entry name" value="ASNGLNASE"/>
</dbReference>
<dbReference type="InterPro" id="IPR027473">
    <property type="entry name" value="L-asparaginase_C"/>
</dbReference>
<dbReference type="InterPro" id="IPR036152">
    <property type="entry name" value="Asp/glu_Ase-like_sf"/>
</dbReference>
<dbReference type="InterPro" id="IPR006034">
    <property type="entry name" value="Asparaginase/glutaminase-like"/>
</dbReference>
<dbReference type="GO" id="GO:0006528">
    <property type="term" value="P:asparagine metabolic process"/>
    <property type="evidence" value="ECO:0007669"/>
    <property type="project" value="InterPro"/>
</dbReference>
<dbReference type="GO" id="GO:0004067">
    <property type="term" value="F:asparaginase activity"/>
    <property type="evidence" value="ECO:0007669"/>
    <property type="project" value="UniProtKB-UniRule"/>
</dbReference>
<feature type="signal peptide" evidence="4">
    <location>
        <begin position="1"/>
        <end position="21"/>
    </location>
</feature>
<dbReference type="RefSeq" id="WP_243726620.1">
    <property type="nucleotide sequence ID" value="NZ_SLWS01000001.1"/>
</dbReference>
<evidence type="ECO:0000259" key="5">
    <source>
        <dbReference type="Pfam" id="PF00710"/>
    </source>
</evidence>
<feature type="domain" description="Asparaginase/glutaminase C-terminal" evidence="6">
    <location>
        <begin position="211"/>
        <end position="324"/>
    </location>
</feature>
<dbReference type="InterPro" id="IPR027474">
    <property type="entry name" value="L-asparaginase_N"/>
</dbReference>
<organism evidence="7 8">
    <name type="scientific">Actinocrispum wychmicini</name>
    <dbReference type="NCBI Taxonomy" id="1213861"/>
    <lineage>
        <taxon>Bacteria</taxon>
        <taxon>Bacillati</taxon>
        <taxon>Actinomycetota</taxon>
        <taxon>Actinomycetes</taxon>
        <taxon>Pseudonocardiales</taxon>
        <taxon>Pseudonocardiaceae</taxon>
        <taxon>Actinocrispum</taxon>
    </lineage>
</organism>
<dbReference type="PANTHER" id="PTHR11707:SF28">
    <property type="entry name" value="60 KDA LYSOPHOSPHOLIPASE"/>
    <property type="match status" value="1"/>
</dbReference>
<dbReference type="Proteomes" id="UP000295680">
    <property type="component" value="Unassembled WGS sequence"/>
</dbReference>
<dbReference type="EMBL" id="SLWS01000001">
    <property type="protein sequence ID" value="TCO65111.1"/>
    <property type="molecule type" value="Genomic_DNA"/>
</dbReference>
<dbReference type="PROSITE" id="PS51732">
    <property type="entry name" value="ASN_GLN_ASE_3"/>
    <property type="match status" value="1"/>
</dbReference>
<evidence type="ECO:0000313" key="8">
    <source>
        <dbReference type="Proteomes" id="UP000295680"/>
    </source>
</evidence>
<sequence length="330" mass="33837">MTKPVVCVLSLGGTITMTAAAGGGVTPALGADALLDGLVSAVPEIEVDGRTLSRVAGAALTPADVLAAWVAAEARVRQGAHGVVLVQGTDTLDESAYLLDLVWGLDAPIVLTGAMRAAGVPGADGPANLIAAMRTAADPAARDRGALVVINDEIHAARRVHKGHAEAMQAFGSNEFGLLGRLVEGRPVFANQFGRHDPIDVRPMTGPSPWVPLLPTFLGDDGTGLRAMVDAGAGGVVVAAHGVGHVSPNLAEVIGALAGDVPIVIVTRTGAGTTLRRTYNFPGSESDLINRGAIPAGWLTPNQARLLLWLLLATGADRDQIVRALHRHGD</sequence>
<dbReference type="SFLD" id="SFLDS00057">
    <property type="entry name" value="Glutaminase/Asparaginase"/>
    <property type="match status" value="1"/>
</dbReference>
<dbReference type="PIRSF" id="PIRSF500176">
    <property type="entry name" value="L_ASNase"/>
    <property type="match status" value="1"/>
</dbReference>
<feature type="domain" description="L-asparaginase N-terminal" evidence="5">
    <location>
        <begin position="6"/>
        <end position="189"/>
    </location>
</feature>
<name>A0A4R2JX44_9PSEU</name>
<protein>
    <submittedName>
        <fullName evidence="7">L-asparaginase</fullName>
    </submittedName>
</protein>
<dbReference type="Gene3D" id="3.40.50.40">
    <property type="match status" value="1"/>
</dbReference>
<evidence type="ECO:0000256" key="1">
    <source>
        <dbReference type="ARBA" id="ARBA00010518"/>
    </source>
</evidence>
<feature type="active site" description="O-isoaspartyl threonine intermediate" evidence="3">
    <location>
        <position position="14"/>
    </location>
</feature>
<dbReference type="InterPro" id="IPR040919">
    <property type="entry name" value="Asparaginase_C"/>
</dbReference>
<reference evidence="7 8" key="1">
    <citation type="submission" date="2019-03" db="EMBL/GenBank/DDBJ databases">
        <title>Genomic Encyclopedia of Type Strains, Phase IV (KMG-IV): sequencing the most valuable type-strain genomes for metagenomic binning, comparative biology and taxonomic classification.</title>
        <authorList>
            <person name="Goeker M."/>
        </authorList>
    </citation>
    <scope>NUCLEOTIDE SEQUENCE [LARGE SCALE GENOMIC DNA]</scope>
    <source>
        <strain evidence="7 8">DSM 45934</strain>
    </source>
</reference>
<dbReference type="InterPro" id="IPR037152">
    <property type="entry name" value="L-asparaginase_N_sf"/>
</dbReference>
<proteinExistence type="inferred from homology"/>
<gene>
    <name evidence="7" type="ORF">EV192_101896</name>
</gene>
<keyword evidence="4" id="KW-0732">Signal</keyword>
<dbReference type="Pfam" id="PF00710">
    <property type="entry name" value="Asparaginase"/>
    <property type="match status" value="1"/>
</dbReference>
<dbReference type="CDD" id="cd08964">
    <property type="entry name" value="L-asparaginase_II"/>
    <property type="match status" value="1"/>
</dbReference>
<evidence type="ECO:0000256" key="4">
    <source>
        <dbReference type="SAM" id="SignalP"/>
    </source>
</evidence>
<dbReference type="SUPFAM" id="SSF53774">
    <property type="entry name" value="Glutaminase/Asparaginase"/>
    <property type="match status" value="1"/>
</dbReference>
<keyword evidence="8" id="KW-1185">Reference proteome</keyword>
<dbReference type="Gene3D" id="3.40.50.1170">
    <property type="entry name" value="L-asparaginase, N-terminal domain"/>
    <property type="match status" value="1"/>
</dbReference>
<feature type="chain" id="PRO_5038457839" evidence="4">
    <location>
        <begin position="22"/>
        <end position="330"/>
    </location>
</feature>